<organism evidence="2 3">
    <name type="scientific">Marivirga sericea</name>
    <dbReference type="NCBI Taxonomy" id="1028"/>
    <lineage>
        <taxon>Bacteria</taxon>
        <taxon>Pseudomonadati</taxon>
        <taxon>Bacteroidota</taxon>
        <taxon>Cytophagia</taxon>
        <taxon>Cytophagales</taxon>
        <taxon>Marivirgaceae</taxon>
        <taxon>Marivirga</taxon>
    </lineage>
</organism>
<feature type="chain" id="PRO_5012078286" evidence="1">
    <location>
        <begin position="21"/>
        <end position="113"/>
    </location>
</feature>
<name>A0A1X7ILG6_9BACT</name>
<protein>
    <submittedName>
        <fullName evidence="2">Uncharacterized protein</fullName>
    </submittedName>
</protein>
<dbReference type="EMBL" id="FXAW01000001">
    <property type="protein sequence ID" value="SMG15541.1"/>
    <property type="molecule type" value="Genomic_DNA"/>
</dbReference>
<dbReference type="STRING" id="1028.SAMN05661096_00781"/>
<reference evidence="3" key="1">
    <citation type="submission" date="2017-04" db="EMBL/GenBank/DDBJ databases">
        <authorList>
            <person name="Varghese N."/>
            <person name="Submissions S."/>
        </authorList>
    </citation>
    <scope>NUCLEOTIDE SEQUENCE [LARGE SCALE GENOMIC DNA]</scope>
    <source>
        <strain evidence="3">DSM 4125</strain>
    </source>
</reference>
<gene>
    <name evidence="2" type="ORF">SAMN05661096_00781</name>
</gene>
<evidence type="ECO:0000313" key="3">
    <source>
        <dbReference type="Proteomes" id="UP000193804"/>
    </source>
</evidence>
<proteinExistence type="predicted"/>
<evidence type="ECO:0000313" key="2">
    <source>
        <dbReference type="EMBL" id="SMG15541.1"/>
    </source>
</evidence>
<accession>A0A1X7ILG6</accession>
<dbReference type="Proteomes" id="UP000193804">
    <property type="component" value="Unassembled WGS sequence"/>
</dbReference>
<dbReference type="RefSeq" id="WP_139827933.1">
    <property type="nucleotide sequence ID" value="NZ_FXAW01000001.1"/>
</dbReference>
<keyword evidence="3" id="KW-1185">Reference proteome</keyword>
<evidence type="ECO:0000256" key="1">
    <source>
        <dbReference type="SAM" id="SignalP"/>
    </source>
</evidence>
<sequence length="113" mass="13278">MRLIVSFLCINLLLICQTQAQKKTKIILSANEWQDETLILEKTDQHFIPEYYAFKKIQSQNRDYAFELENADFYNLRVAGNTYGIYLQPGFSYDLKVENGKLQVESEDPLNFQ</sequence>
<dbReference type="AlphaFoldDB" id="A0A1X7ILG6"/>
<keyword evidence="1" id="KW-0732">Signal</keyword>
<feature type="signal peptide" evidence="1">
    <location>
        <begin position="1"/>
        <end position="20"/>
    </location>
</feature>